<reference evidence="2" key="1">
    <citation type="submission" date="2016-10" db="EMBL/GenBank/DDBJ databases">
        <authorList>
            <person name="Varghese N."/>
            <person name="Submissions S."/>
        </authorList>
    </citation>
    <scope>NUCLEOTIDE SEQUENCE [LARGE SCALE GENOMIC DNA]</scope>
    <source>
        <strain evidence="2">DSM 18733</strain>
    </source>
</reference>
<sequence>MQGELWLFISEKGTFILSLDGSDSANYFLFRKESSQRNSSLGTLLQAVVHQRANRKFPRRYFGRTKGFTFNQTYYLQP</sequence>
<protein>
    <submittedName>
        <fullName evidence="1">Uncharacterized protein</fullName>
    </submittedName>
</protein>
<dbReference type="EMBL" id="FOAF01000006">
    <property type="protein sequence ID" value="SEM03180.1"/>
    <property type="molecule type" value="Genomic_DNA"/>
</dbReference>
<accession>A0A1H7V1Y0</accession>
<gene>
    <name evidence="1" type="ORF">SAMN05661044_04055</name>
</gene>
<dbReference type="RefSeq" id="WP_093328056.1">
    <property type="nucleotide sequence ID" value="NZ_FOAF01000006.1"/>
</dbReference>
<name>A0A1H7V1Y0_OLID1</name>
<dbReference type="Proteomes" id="UP000199421">
    <property type="component" value="Unassembled WGS sequence"/>
</dbReference>
<evidence type="ECO:0000313" key="1">
    <source>
        <dbReference type="EMBL" id="SEM03180.1"/>
    </source>
</evidence>
<proteinExistence type="predicted"/>
<evidence type="ECO:0000313" key="2">
    <source>
        <dbReference type="Proteomes" id="UP000199421"/>
    </source>
</evidence>
<dbReference type="AlphaFoldDB" id="A0A1H7V1Y0"/>
<organism evidence="1 2">
    <name type="scientific">Olivibacter domesticus</name>
    <name type="common">Pseudosphingobacterium domesticum</name>
    <dbReference type="NCBI Taxonomy" id="407022"/>
    <lineage>
        <taxon>Bacteria</taxon>
        <taxon>Pseudomonadati</taxon>
        <taxon>Bacteroidota</taxon>
        <taxon>Sphingobacteriia</taxon>
        <taxon>Sphingobacteriales</taxon>
        <taxon>Sphingobacteriaceae</taxon>
        <taxon>Olivibacter</taxon>
    </lineage>
</organism>
<keyword evidence="2" id="KW-1185">Reference proteome</keyword>